<dbReference type="InterPro" id="IPR036388">
    <property type="entry name" value="WH-like_DNA-bd_sf"/>
</dbReference>
<keyword evidence="3" id="KW-1185">Reference proteome</keyword>
<dbReference type="PANTHER" id="PTHR38768">
    <property type="entry name" value="UPF0502 PROTEIN YCEH"/>
    <property type="match status" value="1"/>
</dbReference>
<proteinExistence type="predicted"/>
<dbReference type="InterPro" id="IPR036390">
    <property type="entry name" value="WH_DNA-bd_sf"/>
</dbReference>
<evidence type="ECO:0000256" key="1">
    <source>
        <dbReference type="SAM" id="MobiDB-lite"/>
    </source>
</evidence>
<gene>
    <name evidence="2" type="ORF">FF011L_19360</name>
</gene>
<dbReference type="InterPro" id="IPR007432">
    <property type="entry name" value="DUF480"/>
</dbReference>
<dbReference type="PANTHER" id="PTHR38768:SF1">
    <property type="entry name" value="UPF0502 PROTEIN YCEH"/>
    <property type="match status" value="1"/>
</dbReference>
<accession>A0A517MEH4</accession>
<feature type="region of interest" description="Disordered" evidence="1">
    <location>
        <begin position="212"/>
        <end position="239"/>
    </location>
</feature>
<sequence length="264" mass="28987">MVRPTGICFIIPAMNNESSQHDADSASSSDSNPAPTPKTVPPLHPHQRRVLGVLVEKAKTTPDSYPLTLNAIITGSNQKSNRDPQMNLDEDDVQIAMDGLRGLGAATEIQGSGRVNKFRHNAYDWLDVKGKHAAVMIELLLRGPQTLGEIRTRASRMEKIADLDVAGEVVNDLIEQGLVLALGRPGRGQQFTHNLYQPDELHWLKTKLNAAEAKQPGDSAPQLSTPSTPGAAKKLPSAKEDEFWQNQIDELKARVERLEKLLED</sequence>
<reference evidence="2 3" key="1">
    <citation type="submission" date="2019-02" db="EMBL/GenBank/DDBJ databases">
        <title>Deep-cultivation of Planctomycetes and their phenomic and genomic characterization uncovers novel biology.</title>
        <authorList>
            <person name="Wiegand S."/>
            <person name="Jogler M."/>
            <person name="Boedeker C."/>
            <person name="Pinto D."/>
            <person name="Vollmers J."/>
            <person name="Rivas-Marin E."/>
            <person name="Kohn T."/>
            <person name="Peeters S.H."/>
            <person name="Heuer A."/>
            <person name="Rast P."/>
            <person name="Oberbeckmann S."/>
            <person name="Bunk B."/>
            <person name="Jeske O."/>
            <person name="Meyerdierks A."/>
            <person name="Storesund J.E."/>
            <person name="Kallscheuer N."/>
            <person name="Luecker S."/>
            <person name="Lage O.M."/>
            <person name="Pohl T."/>
            <person name="Merkel B.J."/>
            <person name="Hornburger P."/>
            <person name="Mueller R.-W."/>
            <person name="Bruemmer F."/>
            <person name="Labrenz M."/>
            <person name="Spormann A.M."/>
            <person name="Op den Camp H."/>
            <person name="Overmann J."/>
            <person name="Amann R."/>
            <person name="Jetten M.S.M."/>
            <person name="Mascher T."/>
            <person name="Medema M.H."/>
            <person name="Devos D.P."/>
            <person name="Kaster A.-K."/>
            <person name="Ovreas L."/>
            <person name="Rohde M."/>
            <person name="Galperin M.Y."/>
            <person name="Jogler C."/>
        </authorList>
    </citation>
    <scope>NUCLEOTIDE SEQUENCE [LARGE SCALE GENOMIC DNA]</scope>
    <source>
        <strain evidence="2 3">FF011L</strain>
    </source>
</reference>
<feature type="compositionally biased region" description="Pro residues" evidence="1">
    <location>
        <begin position="34"/>
        <end position="44"/>
    </location>
</feature>
<feature type="region of interest" description="Disordered" evidence="1">
    <location>
        <begin position="18"/>
        <end position="46"/>
    </location>
</feature>
<evidence type="ECO:0000313" key="3">
    <source>
        <dbReference type="Proteomes" id="UP000320672"/>
    </source>
</evidence>
<dbReference type="EMBL" id="CP036262">
    <property type="protein sequence ID" value="QDS93177.1"/>
    <property type="molecule type" value="Genomic_DNA"/>
</dbReference>
<dbReference type="SUPFAM" id="SSF46785">
    <property type="entry name" value="Winged helix' DNA-binding domain"/>
    <property type="match status" value="2"/>
</dbReference>
<evidence type="ECO:0008006" key="4">
    <source>
        <dbReference type="Google" id="ProtNLM"/>
    </source>
</evidence>
<organism evidence="2 3">
    <name type="scientific">Roseimaritima multifibrata</name>
    <dbReference type="NCBI Taxonomy" id="1930274"/>
    <lineage>
        <taxon>Bacteria</taxon>
        <taxon>Pseudomonadati</taxon>
        <taxon>Planctomycetota</taxon>
        <taxon>Planctomycetia</taxon>
        <taxon>Pirellulales</taxon>
        <taxon>Pirellulaceae</taxon>
        <taxon>Roseimaritima</taxon>
    </lineage>
</organism>
<dbReference type="Gene3D" id="1.10.10.10">
    <property type="entry name" value="Winged helix-like DNA-binding domain superfamily/Winged helix DNA-binding domain"/>
    <property type="match status" value="2"/>
</dbReference>
<dbReference type="AlphaFoldDB" id="A0A517MEH4"/>
<protein>
    <recommendedName>
        <fullName evidence="4">DUF480 domain-containing protein</fullName>
    </recommendedName>
</protein>
<evidence type="ECO:0000313" key="2">
    <source>
        <dbReference type="EMBL" id="QDS93177.1"/>
    </source>
</evidence>
<name>A0A517MEH4_9BACT</name>
<dbReference type="Proteomes" id="UP000320672">
    <property type="component" value="Chromosome"/>
</dbReference>
<dbReference type="KEGG" id="rml:FF011L_19360"/>
<dbReference type="Pfam" id="PF04337">
    <property type="entry name" value="DUF480"/>
    <property type="match status" value="1"/>
</dbReference>